<dbReference type="AlphaFoldDB" id="N6VYG8"/>
<evidence type="ECO:0000313" key="2">
    <source>
        <dbReference type="EMBL" id="ENO12919.1"/>
    </source>
</evidence>
<sequence>MSIKRYAGPVTGVGGQTMPFARATEAGGFLYISGQTPMRDGEVVPGGIEVQTRQTFANLQAILDEAGYTFDDVVKVNAWLDDTRDFAGFNRVFKEYFDGRPPARSTVHSALMVDGKVEIDLIAYREPK</sequence>
<dbReference type="OrthoDB" id="583118at2"/>
<reference evidence="2 3" key="1">
    <citation type="journal article" date="2013" name="Genome Announc.">
        <title>Genome Sequence of the Polycyclic Aromatic Hydrocarbon-Degrading Bacterium Strain Marinobacter nanhaiticus D15-8WT.</title>
        <authorList>
            <person name="Cui Z."/>
            <person name="Gao W."/>
            <person name="Li Q."/>
            <person name="Xu G."/>
            <person name="Zheng L."/>
        </authorList>
    </citation>
    <scope>NUCLEOTIDE SEQUENCE [LARGE SCALE GENOMIC DNA]</scope>
    <source>
        <strain evidence="2 3">D15-8W</strain>
    </source>
</reference>
<protein>
    <submittedName>
        <fullName evidence="2">RidA family protein</fullName>
    </submittedName>
</protein>
<dbReference type="InterPro" id="IPR035959">
    <property type="entry name" value="RutC-like_sf"/>
</dbReference>
<proteinExistence type="inferred from homology"/>
<gene>
    <name evidence="2" type="ORF">J057_16015</name>
</gene>
<keyword evidence="3" id="KW-1185">Reference proteome</keyword>
<evidence type="ECO:0000313" key="3">
    <source>
        <dbReference type="Proteomes" id="UP000013165"/>
    </source>
</evidence>
<dbReference type="CDD" id="cd00448">
    <property type="entry name" value="YjgF_YER057c_UK114_family"/>
    <property type="match status" value="1"/>
</dbReference>
<dbReference type="RefSeq" id="WP_004581145.1">
    <property type="nucleotide sequence ID" value="NZ_AP028878.1"/>
</dbReference>
<dbReference type="HOGENOM" id="CLU_100715_7_3_6"/>
<name>N6VYG8_9GAMM</name>
<dbReference type="Gene3D" id="3.30.1330.40">
    <property type="entry name" value="RutC-like"/>
    <property type="match status" value="1"/>
</dbReference>
<dbReference type="EMBL" id="APLQ01000014">
    <property type="protein sequence ID" value="ENO12919.1"/>
    <property type="molecule type" value="Genomic_DNA"/>
</dbReference>
<dbReference type="FunFam" id="3.30.1330.40:FF:000001">
    <property type="entry name" value="L-PSP family endoribonuclease"/>
    <property type="match status" value="1"/>
</dbReference>
<evidence type="ECO:0000256" key="1">
    <source>
        <dbReference type="ARBA" id="ARBA00010552"/>
    </source>
</evidence>
<dbReference type="PANTHER" id="PTHR11803">
    <property type="entry name" value="2-IMINOBUTANOATE/2-IMINOPROPANOATE DEAMINASE RIDA"/>
    <property type="match status" value="1"/>
</dbReference>
<comment type="caution">
    <text evidence="2">The sequence shown here is derived from an EMBL/GenBank/DDBJ whole genome shotgun (WGS) entry which is preliminary data.</text>
</comment>
<dbReference type="PANTHER" id="PTHR11803:SF58">
    <property type="entry name" value="PROTEIN HMF1-RELATED"/>
    <property type="match status" value="1"/>
</dbReference>
<accession>N6VYG8</accession>
<dbReference type="InterPro" id="IPR006175">
    <property type="entry name" value="YjgF/YER057c/UK114"/>
</dbReference>
<dbReference type="eggNOG" id="COG0251">
    <property type="taxonomic scope" value="Bacteria"/>
</dbReference>
<dbReference type="PATRIC" id="fig|626887.3.peg.3200"/>
<dbReference type="GO" id="GO:0019239">
    <property type="term" value="F:deaminase activity"/>
    <property type="evidence" value="ECO:0007669"/>
    <property type="project" value="TreeGrafter"/>
</dbReference>
<dbReference type="STRING" id="626887.J057_16015"/>
<organism evidence="2 3">
    <name type="scientific">Marinobacter nanhaiticus D15-8W</name>
    <dbReference type="NCBI Taxonomy" id="626887"/>
    <lineage>
        <taxon>Bacteria</taxon>
        <taxon>Pseudomonadati</taxon>
        <taxon>Pseudomonadota</taxon>
        <taxon>Gammaproteobacteria</taxon>
        <taxon>Pseudomonadales</taxon>
        <taxon>Marinobacteraceae</taxon>
        <taxon>Marinobacter</taxon>
    </lineage>
</organism>
<dbReference type="Proteomes" id="UP000013165">
    <property type="component" value="Unassembled WGS sequence"/>
</dbReference>
<dbReference type="Pfam" id="PF01042">
    <property type="entry name" value="Ribonuc_L-PSP"/>
    <property type="match status" value="1"/>
</dbReference>
<dbReference type="SUPFAM" id="SSF55298">
    <property type="entry name" value="YjgF-like"/>
    <property type="match status" value="1"/>
</dbReference>
<dbReference type="GO" id="GO:0005829">
    <property type="term" value="C:cytosol"/>
    <property type="evidence" value="ECO:0007669"/>
    <property type="project" value="TreeGrafter"/>
</dbReference>
<comment type="similarity">
    <text evidence="1">Belongs to the RutC family.</text>
</comment>